<sequence>MEFWRKSSYSGGVDQDCVEVAESPEQVSIRDTRHRGLGHLSIPASEWSAFLADLKSDRL</sequence>
<dbReference type="RefSeq" id="WP_311546885.1">
    <property type="nucleotide sequence ID" value="NZ_JAVREK010000024.1"/>
</dbReference>
<dbReference type="Proteomes" id="UP001183226">
    <property type="component" value="Unassembled WGS sequence"/>
</dbReference>
<name>A0ABU2KYV7_9ACTN</name>
<evidence type="ECO:0000313" key="2">
    <source>
        <dbReference type="EMBL" id="MDT0304391.1"/>
    </source>
</evidence>
<reference evidence="3" key="1">
    <citation type="submission" date="2023-07" db="EMBL/GenBank/DDBJ databases">
        <title>30 novel species of actinomycetes from the DSMZ collection.</title>
        <authorList>
            <person name="Nouioui I."/>
        </authorList>
    </citation>
    <scope>NUCLEOTIDE SEQUENCE [LARGE SCALE GENOMIC DNA]</scope>
    <source>
        <strain evidence="3">DSM 45055</strain>
    </source>
</reference>
<feature type="domain" description="DUF397" evidence="1">
    <location>
        <begin position="4"/>
        <end position="55"/>
    </location>
</feature>
<proteinExistence type="predicted"/>
<keyword evidence="3" id="KW-1185">Reference proteome</keyword>
<dbReference type="Pfam" id="PF04149">
    <property type="entry name" value="DUF397"/>
    <property type="match status" value="1"/>
</dbReference>
<protein>
    <submittedName>
        <fullName evidence="2">DUF397 domain-containing protein</fullName>
    </submittedName>
</protein>
<gene>
    <name evidence="2" type="ORF">RM446_19915</name>
</gene>
<dbReference type="EMBL" id="JAVREK010000024">
    <property type="protein sequence ID" value="MDT0304391.1"/>
    <property type="molecule type" value="Genomic_DNA"/>
</dbReference>
<accession>A0ABU2KYV7</accession>
<evidence type="ECO:0000259" key="1">
    <source>
        <dbReference type="Pfam" id="PF04149"/>
    </source>
</evidence>
<evidence type="ECO:0000313" key="3">
    <source>
        <dbReference type="Proteomes" id="UP001183226"/>
    </source>
</evidence>
<comment type="caution">
    <text evidence="2">The sequence shown here is derived from an EMBL/GenBank/DDBJ whole genome shotgun (WGS) entry which is preliminary data.</text>
</comment>
<dbReference type="InterPro" id="IPR007278">
    <property type="entry name" value="DUF397"/>
</dbReference>
<organism evidence="2 3">
    <name type="scientific">Streptomonospora wellingtoniae</name>
    <dbReference type="NCBI Taxonomy" id="3075544"/>
    <lineage>
        <taxon>Bacteria</taxon>
        <taxon>Bacillati</taxon>
        <taxon>Actinomycetota</taxon>
        <taxon>Actinomycetes</taxon>
        <taxon>Streptosporangiales</taxon>
        <taxon>Nocardiopsidaceae</taxon>
        <taxon>Streptomonospora</taxon>
    </lineage>
</organism>